<gene>
    <name evidence="4" type="ORF">COO91_07244</name>
</gene>
<evidence type="ECO:0000256" key="2">
    <source>
        <dbReference type="ARBA" id="ARBA00022803"/>
    </source>
</evidence>
<dbReference type="SMART" id="SM00028">
    <property type="entry name" value="TPR"/>
    <property type="match status" value="4"/>
</dbReference>
<dbReference type="KEGG" id="nfl:COO91_07244"/>
<keyword evidence="2 3" id="KW-0802">TPR repeat</keyword>
<dbReference type="OrthoDB" id="422081at2"/>
<dbReference type="PROSITE" id="PS50005">
    <property type="entry name" value="TPR"/>
    <property type="match status" value="2"/>
</dbReference>
<dbReference type="InterPro" id="IPR011990">
    <property type="entry name" value="TPR-like_helical_dom_sf"/>
</dbReference>
<dbReference type="InterPro" id="IPR019734">
    <property type="entry name" value="TPR_rpt"/>
</dbReference>
<dbReference type="PANTHER" id="PTHR44943:SF8">
    <property type="entry name" value="TPR REPEAT-CONTAINING PROTEIN MJ0263"/>
    <property type="match status" value="1"/>
</dbReference>
<dbReference type="EMBL" id="CP024785">
    <property type="protein sequence ID" value="AUB41199.1"/>
    <property type="molecule type" value="Genomic_DNA"/>
</dbReference>
<reference evidence="4 5" key="1">
    <citation type="submission" date="2017-11" db="EMBL/GenBank/DDBJ databases">
        <title>Complete genome of a free-living desiccation-tolerant cyanobacterium and its photosynthetic adaptation to extreme terrestrial habitat.</title>
        <authorList>
            <person name="Shang J."/>
        </authorList>
    </citation>
    <scope>NUCLEOTIDE SEQUENCE [LARGE SCALE GENOMIC DNA]</scope>
    <source>
        <strain evidence="4 5">CCNUN1</strain>
    </source>
</reference>
<name>A0A2K8T0J9_9NOSO</name>
<keyword evidence="1" id="KW-0677">Repeat</keyword>
<dbReference type="Pfam" id="PF13174">
    <property type="entry name" value="TPR_6"/>
    <property type="match status" value="1"/>
</dbReference>
<keyword evidence="5" id="KW-1185">Reference proteome</keyword>
<evidence type="ECO:0000313" key="4">
    <source>
        <dbReference type="EMBL" id="AUB41199.1"/>
    </source>
</evidence>
<sequence>MNVKRKLKSAFVQSFSGMMLSIITVIGLSPLVLAVPAKVSLDSSEQYAQRQPQKLAQFSDTGPSQRSQMLQQANALFNQGELTGAEENLRKFIKQFPDDAFGHFQLGNVLFRQKKSEEAITSYKEAIRLQPKYALAYNAIGMVYASETRWEEAITAYKKALEINPNYGEGLTNFALALWQTNKKDEALSSLEKALNIFKEQNRGEKVNQVERILKEIKTADDPSVS</sequence>
<dbReference type="Pfam" id="PF13414">
    <property type="entry name" value="TPR_11"/>
    <property type="match status" value="1"/>
</dbReference>
<protein>
    <submittedName>
        <fullName evidence="4">Tetratricopeptide</fullName>
    </submittedName>
</protein>
<dbReference type="Proteomes" id="UP000232003">
    <property type="component" value="Chromosome"/>
</dbReference>
<dbReference type="PANTHER" id="PTHR44943">
    <property type="entry name" value="CELLULOSE SYNTHASE OPERON PROTEIN C"/>
    <property type="match status" value="1"/>
</dbReference>
<dbReference type="SUPFAM" id="SSF48452">
    <property type="entry name" value="TPR-like"/>
    <property type="match status" value="1"/>
</dbReference>
<dbReference type="PROSITE" id="PS50293">
    <property type="entry name" value="TPR_REGION"/>
    <property type="match status" value="1"/>
</dbReference>
<feature type="repeat" description="TPR" evidence="3">
    <location>
        <begin position="134"/>
        <end position="167"/>
    </location>
</feature>
<evidence type="ECO:0000313" key="5">
    <source>
        <dbReference type="Proteomes" id="UP000232003"/>
    </source>
</evidence>
<proteinExistence type="predicted"/>
<accession>A0A2K8T0J9</accession>
<evidence type="ECO:0000256" key="1">
    <source>
        <dbReference type="ARBA" id="ARBA00022737"/>
    </source>
</evidence>
<dbReference type="AlphaFoldDB" id="A0A2K8T0J9"/>
<dbReference type="Pfam" id="PF14559">
    <property type="entry name" value="TPR_19"/>
    <property type="match status" value="1"/>
</dbReference>
<organism evidence="4 5">
    <name type="scientific">Nostoc flagelliforme CCNUN1</name>
    <dbReference type="NCBI Taxonomy" id="2038116"/>
    <lineage>
        <taxon>Bacteria</taxon>
        <taxon>Bacillati</taxon>
        <taxon>Cyanobacteriota</taxon>
        <taxon>Cyanophyceae</taxon>
        <taxon>Nostocales</taxon>
        <taxon>Nostocaceae</taxon>
        <taxon>Nostoc</taxon>
    </lineage>
</organism>
<dbReference type="Gene3D" id="1.25.40.10">
    <property type="entry name" value="Tetratricopeptide repeat domain"/>
    <property type="match status" value="2"/>
</dbReference>
<dbReference type="InterPro" id="IPR051685">
    <property type="entry name" value="Ycf3/AcsC/BcsC/TPR_MFPF"/>
</dbReference>
<dbReference type="RefSeq" id="WP_100901679.1">
    <property type="nucleotide sequence ID" value="NZ_CAWNNC010000001.1"/>
</dbReference>
<feature type="repeat" description="TPR" evidence="3">
    <location>
        <begin position="100"/>
        <end position="133"/>
    </location>
</feature>
<evidence type="ECO:0000256" key="3">
    <source>
        <dbReference type="PROSITE-ProRule" id="PRU00339"/>
    </source>
</evidence>